<proteinExistence type="predicted"/>
<sequence length="164" mass="18649">MVNLLVDIHIVDGSISELIQMPDTLYKYGTAKYLDLFKRYDTDSAQFNKSFRYYSSNPKEFAVMYDTIVNRLKVQTDVLTKKFEKQRAAEQKKMLEEQKKSNAKKAGPTSVQLDSIKKADSTKAAALKGRPTSILLLKERLKKLKAAKAAKKIKDSTKKNALPR</sequence>
<dbReference type="InterPro" id="IPR025381">
    <property type="entry name" value="DUF4296"/>
</dbReference>
<keyword evidence="4" id="KW-1185">Reference proteome</keyword>
<protein>
    <recommendedName>
        <fullName evidence="2">DUF4296 domain-containing protein</fullName>
    </recommendedName>
</protein>
<evidence type="ECO:0000313" key="4">
    <source>
        <dbReference type="Proteomes" id="UP001500582"/>
    </source>
</evidence>
<gene>
    <name evidence="3" type="ORF">GCM10023149_00940</name>
</gene>
<reference evidence="4" key="1">
    <citation type="journal article" date="2019" name="Int. J. Syst. Evol. Microbiol.">
        <title>The Global Catalogue of Microorganisms (GCM) 10K type strain sequencing project: providing services to taxonomists for standard genome sequencing and annotation.</title>
        <authorList>
            <consortium name="The Broad Institute Genomics Platform"/>
            <consortium name="The Broad Institute Genome Sequencing Center for Infectious Disease"/>
            <person name="Wu L."/>
            <person name="Ma J."/>
        </authorList>
    </citation>
    <scope>NUCLEOTIDE SEQUENCE [LARGE SCALE GENOMIC DNA]</scope>
    <source>
        <strain evidence="4">JCM 17705</strain>
    </source>
</reference>
<feature type="compositionally biased region" description="Basic and acidic residues" evidence="1">
    <location>
        <begin position="90"/>
        <end position="100"/>
    </location>
</feature>
<feature type="region of interest" description="Disordered" evidence="1">
    <location>
        <begin position="90"/>
        <end position="124"/>
    </location>
</feature>
<evidence type="ECO:0000313" key="3">
    <source>
        <dbReference type="EMBL" id="GAA4307394.1"/>
    </source>
</evidence>
<feature type="domain" description="DUF4296" evidence="2">
    <location>
        <begin position="1"/>
        <end position="76"/>
    </location>
</feature>
<accession>A0ABP8FMX9</accession>
<dbReference type="Proteomes" id="UP001500582">
    <property type="component" value="Unassembled WGS sequence"/>
</dbReference>
<comment type="caution">
    <text evidence="3">The sequence shown here is derived from an EMBL/GenBank/DDBJ whole genome shotgun (WGS) entry which is preliminary data.</text>
</comment>
<organism evidence="3 4">
    <name type="scientific">Mucilaginibacter gynuensis</name>
    <dbReference type="NCBI Taxonomy" id="1302236"/>
    <lineage>
        <taxon>Bacteria</taxon>
        <taxon>Pseudomonadati</taxon>
        <taxon>Bacteroidota</taxon>
        <taxon>Sphingobacteriia</taxon>
        <taxon>Sphingobacteriales</taxon>
        <taxon>Sphingobacteriaceae</taxon>
        <taxon>Mucilaginibacter</taxon>
    </lineage>
</organism>
<evidence type="ECO:0000259" key="2">
    <source>
        <dbReference type="Pfam" id="PF14129"/>
    </source>
</evidence>
<dbReference type="EMBL" id="BAABFT010000001">
    <property type="protein sequence ID" value="GAA4307394.1"/>
    <property type="molecule type" value="Genomic_DNA"/>
</dbReference>
<evidence type="ECO:0000256" key="1">
    <source>
        <dbReference type="SAM" id="MobiDB-lite"/>
    </source>
</evidence>
<name>A0ABP8FMX9_9SPHI</name>
<dbReference type="Pfam" id="PF14129">
    <property type="entry name" value="DUF4296"/>
    <property type="match status" value="1"/>
</dbReference>